<proteinExistence type="predicted"/>
<dbReference type="Proteomes" id="UP000800036">
    <property type="component" value="Unassembled WGS sequence"/>
</dbReference>
<evidence type="ECO:0000313" key="1">
    <source>
        <dbReference type="EMBL" id="KAF1967475.1"/>
    </source>
</evidence>
<protein>
    <submittedName>
        <fullName evidence="1">Uncharacterized protein</fullName>
    </submittedName>
</protein>
<sequence>MSPRYLFRIDEIQESSTATHVVDRHGIWHPSTETGDYERKHDAGAGATGIWWYCNGQTIQRIDTFPQGSTHYQTFSVFYSEGFGFWILRGDATNPRRSEAWHPLSFDHDEQDFSSYLTNAGTEKTLRCQRVDQSWSGMLLPTTNQVRAVATSQAYGGLKGDLAIFLALLAQSMEPGKVTQTLYRMFREGAWVLHPLPHGRTHQRGVVVYVYTCPPNWASNFTAEQQSKELKAYEDGAYGKYYY</sequence>
<organism evidence="1 2">
    <name type="scientific">Bimuria novae-zelandiae CBS 107.79</name>
    <dbReference type="NCBI Taxonomy" id="1447943"/>
    <lineage>
        <taxon>Eukaryota</taxon>
        <taxon>Fungi</taxon>
        <taxon>Dikarya</taxon>
        <taxon>Ascomycota</taxon>
        <taxon>Pezizomycotina</taxon>
        <taxon>Dothideomycetes</taxon>
        <taxon>Pleosporomycetidae</taxon>
        <taxon>Pleosporales</taxon>
        <taxon>Massarineae</taxon>
        <taxon>Didymosphaeriaceae</taxon>
        <taxon>Bimuria</taxon>
    </lineage>
</organism>
<dbReference type="OrthoDB" id="5243686at2759"/>
<dbReference type="EMBL" id="ML976732">
    <property type="protein sequence ID" value="KAF1967475.1"/>
    <property type="molecule type" value="Genomic_DNA"/>
</dbReference>
<reference evidence="1" key="1">
    <citation type="journal article" date="2020" name="Stud. Mycol.">
        <title>101 Dothideomycetes genomes: a test case for predicting lifestyles and emergence of pathogens.</title>
        <authorList>
            <person name="Haridas S."/>
            <person name="Albert R."/>
            <person name="Binder M."/>
            <person name="Bloem J."/>
            <person name="Labutti K."/>
            <person name="Salamov A."/>
            <person name="Andreopoulos B."/>
            <person name="Baker S."/>
            <person name="Barry K."/>
            <person name="Bills G."/>
            <person name="Bluhm B."/>
            <person name="Cannon C."/>
            <person name="Castanera R."/>
            <person name="Culley D."/>
            <person name="Daum C."/>
            <person name="Ezra D."/>
            <person name="Gonzalez J."/>
            <person name="Henrissat B."/>
            <person name="Kuo A."/>
            <person name="Liang C."/>
            <person name="Lipzen A."/>
            <person name="Lutzoni F."/>
            <person name="Magnuson J."/>
            <person name="Mondo S."/>
            <person name="Nolan M."/>
            <person name="Ohm R."/>
            <person name="Pangilinan J."/>
            <person name="Park H.-J."/>
            <person name="Ramirez L."/>
            <person name="Alfaro M."/>
            <person name="Sun H."/>
            <person name="Tritt A."/>
            <person name="Yoshinaga Y."/>
            <person name="Zwiers L.-H."/>
            <person name="Turgeon B."/>
            <person name="Goodwin S."/>
            <person name="Spatafora J."/>
            <person name="Crous P."/>
            <person name="Grigoriev I."/>
        </authorList>
    </citation>
    <scope>NUCLEOTIDE SEQUENCE</scope>
    <source>
        <strain evidence="1">CBS 107.79</strain>
    </source>
</reference>
<accession>A0A6A5URH3</accession>
<dbReference type="AlphaFoldDB" id="A0A6A5URH3"/>
<name>A0A6A5URH3_9PLEO</name>
<keyword evidence="2" id="KW-1185">Reference proteome</keyword>
<gene>
    <name evidence="1" type="ORF">BU23DRAFT_291197</name>
</gene>
<evidence type="ECO:0000313" key="2">
    <source>
        <dbReference type="Proteomes" id="UP000800036"/>
    </source>
</evidence>